<name>A0A1X1YVM2_9MYCO</name>
<protein>
    <submittedName>
        <fullName evidence="1">Uncharacterized protein</fullName>
    </submittedName>
</protein>
<dbReference type="AlphaFoldDB" id="A0A1X1YVM2"/>
<dbReference type="STRING" id="169765.AWC15_11805"/>
<evidence type="ECO:0000313" key="2">
    <source>
        <dbReference type="Proteomes" id="UP000466396"/>
    </source>
</evidence>
<evidence type="ECO:0000313" key="1">
    <source>
        <dbReference type="EMBL" id="BBX94968.1"/>
    </source>
</evidence>
<organism evidence="1 2">
    <name type="scientific">Mycobacterium lacus</name>
    <dbReference type="NCBI Taxonomy" id="169765"/>
    <lineage>
        <taxon>Bacteria</taxon>
        <taxon>Bacillati</taxon>
        <taxon>Actinomycetota</taxon>
        <taxon>Actinomycetes</taxon>
        <taxon>Mycobacteriales</taxon>
        <taxon>Mycobacteriaceae</taxon>
        <taxon>Mycobacterium</taxon>
    </lineage>
</organism>
<dbReference type="EMBL" id="AP022581">
    <property type="protein sequence ID" value="BBX94968.1"/>
    <property type="molecule type" value="Genomic_DNA"/>
</dbReference>
<gene>
    <name evidence="1" type="ORF">MLAC_02620</name>
</gene>
<accession>A0A1X1YVM2</accession>
<dbReference type="KEGG" id="mlj:MLAC_02620"/>
<dbReference type="Proteomes" id="UP000466396">
    <property type="component" value="Chromosome"/>
</dbReference>
<keyword evidence="2" id="KW-1185">Reference proteome</keyword>
<proteinExistence type="predicted"/>
<sequence length="61" mass="6726">MPHCGSDALYRADLRHILLCAQRVVRASYRTGQTIHVDGGTHGAGGWYQDPRTGEYRLGPS</sequence>
<reference evidence="1 2" key="1">
    <citation type="journal article" date="2019" name="Emerg. Microbes Infect.">
        <title>Comprehensive subspecies identification of 175 nontuberculous mycobacteria species based on 7547 genomic profiles.</title>
        <authorList>
            <person name="Matsumoto Y."/>
            <person name="Kinjo T."/>
            <person name="Motooka D."/>
            <person name="Nabeya D."/>
            <person name="Jung N."/>
            <person name="Uechi K."/>
            <person name="Horii T."/>
            <person name="Iida T."/>
            <person name="Fujita J."/>
            <person name="Nakamura S."/>
        </authorList>
    </citation>
    <scope>NUCLEOTIDE SEQUENCE [LARGE SCALE GENOMIC DNA]</scope>
    <source>
        <strain evidence="1 2">JCM 15657</strain>
    </source>
</reference>